<keyword evidence="5" id="KW-0808">Transferase</keyword>
<dbReference type="EMBL" id="JASMQC010000025">
    <property type="protein sequence ID" value="KAK1934629.1"/>
    <property type="molecule type" value="Genomic_DNA"/>
</dbReference>
<keyword evidence="12" id="KW-1185">Reference proteome</keyword>
<proteinExistence type="inferred from homology"/>
<organism evidence="11 12">
    <name type="scientific">Phytophthora citrophthora</name>
    <dbReference type="NCBI Taxonomy" id="4793"/>
    <lineage>
        <taxon>Eukaryota</taxon>
        <taxon>Sar</taxon>
        <taxon>Stramenopiles</taxon>
        <taxon>Oomycota</taxon>
        <taxon>Peronosporomycetes</taxon>
        <taxon>Peronosporales</taxon>
        <taxon>Peronosporaceae</taxon>
        <taxon>Phytophthora</taxon>
    </lineage>
</organism>
<dbReference type="InterPro" id="IPR002347">
    <property type="entry name" value="SDR_fam"/>
</dbReference>
<dbReference type="SUPFAM" id="SSF51735">
    <property type="entry name" value="NAD(P)-binding Rossmann-fold domains"/>
    <property type="match status" value="1"/>
</dbReference>
<keyword evidence="10" id="KW-0325">Glycoprotein</keyword>
<dbReference type="GO" id="GO:0006508">
    <property type="term" value="P:proteolysis"/>
    <property type="evidence" value="ECO:0007669"/>
    <property type="project" value="InterPro"/>
</dbReference>
<dbReference type="GO" id="GO:0006493">
    <property type="term" value="P:protein O-linked glycosylation"/>
    <property type="evidence" value="ECO:0007669"/>
    <property type="project" value="TreeGrafter"/>
</dbReference>
<keyword evidence="7" id="KW-0735">Signal-anchor</keyword>
<keyword evidence="8" id="KW-1133">Transmembrane helix</keyword>
<keyword evidence="9" id="KW-0472">Membrane</keyword>
<dbReference type="AlphaFoldDB" id="A0AAD9LGM9"/>
<dbReference type="SUPFAM" id="SSF53474">
    <property type="entry name" value="alpha/beta-Hydrolases"/>
    <property type="match status" value="1"/>
</dbReference>
<dbReference type="InterPro" id="IPR001563">
    <property type="entry name" value="Peptidase_S10"/>
</dbReference>
<keyword evidence="11" id="KW-0378">Hydrolase</keyword>
<dbReference type="PANTHER" id="PTHR31392">
    <property type="entry name" value="ALPHA-1,3-MANNOSYLTRANSFERASE MNN1-RELATED"/>
    <property type="match status" value="1"/>
</dbReference>
<accession>A0AAD9LGM9</accession>
<keyword evidence="6" id="KW-0812">Transmembrane</keyword>
<comment type="similarity">
    <text evidence="2">Belongs to the MNN1/MNT family.</text>
</comment>
<evidence type="ECO:0000313" key="11">
    <source>
        <dbReference type="EMBL" id="KAK1934629.1"/>
    </source>
</evidence>
<evidence type="ECO:0000256" key="2">
    <source>
        <dbReference type="ARBA" id="ARBA00009105"/>
    </source>
</evidence>
<evidence type="ECO:0000256" key="1">
    <source>
        <dbReference type="ARBA" id="ARBA00004606"/>
    </source>
</evidence>
<sequence length="921" mass="103564">MLLRSDHLVSMAVDLAPLSLSISTLFSMTKKNRSNSTLTLAKAVAGRRWLLLVPLLVICGLFLKEGGQFSLDTTYNVPARSFLRQNTQHPTSKFYERGENFNSTVARDRGVITCMHNNVVAMGELRCLGNEELIQVYHCGSELSKDAKTLLFSVDDRLELVDVCGDLVERGVLDQEMADTFRNWFIKPLAMYHTDIRHVIFMDVDDIIVKDPAAVRGLKPYTTTGTTFFHDRVLLEPADVPTAKEAAPVCNQLLDVCQTNSSDCAGASRYCSSALLDVMDSSHRNMFDIRKECGSSDPTMCYNSSAVTKYLNSNTVRAYLNVSNEVPPVEQCSSLNHRIYSTDLMKNVDEHIAELLDGGNVRVLIYNGDADLVCNWQGSEAWTKQLKWKYHQAFNDADERDFLVAGEIDTFVAGSVRSSKGSHEHLNGKDGDEQYLKKLFATFDYDRFHVKGVSVDKKRAGQTVMDIMFWFITEERFRFRYSFGDKETFWLAFELAHVPYTFSLWGVSVVSSTPNRDMELHPNTLCGSILHYMPVDDKNPEMLYVNGKALLDPYPEGIHETLRTRWNNMFKAVPHSHDTATTKNCSTGDRRGGNRLFRGPPHYLKLSLAVYYVDVSSIGGVQFGLIKTLQQCETYQRTVTAIFLLLPMAKHALIVGASAGIGLAVARKLASMVDKLTLCSRRCPPGLIASIKAENPRLEVVYVRLDVSLLHEVRQFTIRHKDTKFDWVVLTAGILSLNGRTETKEGLDVKMSTHYYGRFMLVLDLLKNLDRPGVRVLNVLGAGRGGAPHLDDLDLKKTYSIKQCANATTLYSDLMAQALSEHAPNASFMHIYPGFVNTGIFNRFPWYVRLPSKAFAVVAAHSPERCAEYLVATLTKPEFAVGWKLLGERGDPLPKTKYHTDKLKIVVWKHTLKTIDNVMKQ</sequence>
<comment type="similarity">
    <text evidence="3">Belongs to the peptidase S10 family.</text>
</comment>
<evidence type="ECO:0000256" key="4">
    <source>
        <dbReference type="ARBA" id="ARBA00022676"/>
    </source>
</evidence>
<dbReference type="GO" id="GO:0016020">
    <property type="term" value="C:membrane"/>
    <property type="evidence" value="ECO:0007669"/>
    <property type="project" value="UniProtKB-SubCell"/>
</dbReference>
<evidence type="ECO:0000256" key="3">
    <source>
        <dbReference type="ARBA" id="ARBA00009431"/>
    </source>
</evidence>
<dbReference type="PANTHER" id="PTHR31392:SF1">
    <property type="entry name" value="ALPHA-1,3-MANNOSYLTRANSFERASE MNN1-RELATED"/>
    <property type="match status" value="1"/>
</dbReference>
<comment type="subcellular location">
    <subcellularLocation>
        <location evidence="1">Membrane</location>
        <topology evidence="1">Single-pass type II membrane protein</topology>
    </subcellularLocation>
</comment>
<dbReference type="InterPro" id="IPR029058">
    <property type="entry name" value="AB_hydrolase_fold"/>
</dbReference>
<dbReference type="InterPro" id="IPR036291">
    <property type="entry name" value="NAD(P)-bd_dom_sf"/>
</dbReference>
<evidence type="ECO:0000256" key="7">
    <source>
        <dbReference type="ARBA" id="ARBA00022968"/>
    </source>
</evidence>
<gene>
    <name evidence="11" type="ORF">P3T76_011238</name>
</gene>
<dbReference type="Pfam" id="PF11051">
    <property type="entry name" value="Mannosyl_trans3"/>
    <property type="match status" value="1"/>
</dbReference>
<protein>
    <submittedName>
        <fullName evidence="11">Carboxypeptidase Y A</fullName>
    </submittedName>
</protein>
<reference evidence="11" key="1">
    <citation type="submission" date="2023-08" db="EMBL/GenBank/DDBJ databases">
        <title>Reference Genome Resource for the Citrus Pathogen Phytophthora citrophthora.</title>
        <authorList>
            <person name="Moller H."/>
            <person name="Coetzee B."/>
            <person name="Rose L.J."/>
            <person name="Van Niekerk J.M."/>
        </authorList>
    </citation>
    <scope>NUCLEOTIDE SEQUENCE</scope>
    <source>
        <strain evidence="11">STE-U-9442</strain>
    </source>
</reference>
<evidence type="ECO:0000256" key="5">
    <source>
        <dbReference type="ARBA" id="ARBA00022679"/>
    </source>
</evidence>
<evidence type="ECO:0000256" key="6">
    <source>
        <dbReference type="ARBA" id="ARBA00022692"/>
    </source>
</evidence>
<keyword evidence="11" id="KW-0645">Protease</keyword>
<dbReference type="Pfam" id="PF00450">
    <property type="entry name" value="Peptidase_S10"/>
    <property type="match status" value="1"/>
</dbReference>
<keyword evidence="11" id="KW-0121">Carboxypeptidase</keyword>
<evidence type="ECO:0000313" key="12">
    <source>
        <dbReference type="Proteomes" id="UP001259832"/>
    </source>
</evidence>
<dbReference type="Gene3D" id="3.40.50.720">
    <property type="entry name" value="NAD(P)-binding Rossmann-like Domain"/>
    <property type="match status" value="1"/>
</dbReference>
<dbReference type="InterPro" id="IPR022751">
    <property type="entry name" value="Alpha_mannosyltransferase"/>
</dbReference>
<comment type="caution">
    <text evidence="11">The sequence shown here is derived from an EMBL/GenBank/DDBJ whole genome shotgun (WGS) entry which is preliminary data.</text>
</comment>
<evidence type="ECO:0000256" key="8">
    <source>
        <dbReference type="ARBA" id="ARBA00022989"/>
    </source>
</evidence>
<dbReference type="GO" id="GO:0004185">
    <property type="term" value="F:serine-type carboxypeptidase activity"/>
    <property type="evidence" value="ECO:0007669"/>
    <property type="project" value="InterPro"/>
</dbReference>
<evidence type="ECO:0000256" key="10">
    <source>
        <dbReference type="ARBA" id="ARBA00023180"/>
    </source>
</evidence>
<dbReference type="Pfam" id="PF00106">
    <property type="entry name" value="adh_short"/>
    <property type="match status" value="1"/>
</dbReference>
<keyword evidence="4" id="KW-0328">Glycosyltransferase</keyword>
<dbReference type="GO" id="GO:0005794">
    <property type="term" value="C:Golgi apparatus"/>
    <property type="evidence" value="ECO:0007669"/>
    <property type="project" value="TreeGrafter"/>
</dbReference>
<dbReference type="Gene3D" id="3.40.50.1820">
    <property type="entry name" value="alpha/beta hydrolase"/>
    <property type="match status" value="1"/>
</dbReference>
<name>A0AAD9LGM9_9STRA</name>
<dbReference type="Proteomes" id="UP001259832">
    <property type="component" value="Unassembled WGS sequence"/>
</dbReference>
<dbReference type="GO" id="GO:0000033">
    <property type="term" value="F:alpha-1,3-mannosyltransferase activity"/>
    <property type="evidence" value="ECO:0007669"/>
    <property type="project" value="TreeGrafter"/>
</dbReference>
<evidence type="ECO:0000256" key="9">
    <source>
        <dbReference type="ARBA" id="ARBA00023136"/>
    </source>
</evidence>